<dbReference type="Gene3D" id="1.10.10.60">
    <property type="entry name" value="Homeodomain-like"/>
    <property type="match status" value="2"/>
</dbReference>
<dbReference type="PROSITE" id="PS01124">
    <property type="entry name" value="HTH_ARAC_FAMILY_2"/>
    <property type="match status" value="1"/>
</dbReference>
<evidence type="ECO:0000313" key="5">
    <source>
        <dbReference type="EMBL" id="SFZ83143.1"/>
    </source>
</evidence>
<keyword evidence="1" id="KW-0805">Transcription regulation</keyword>
<evidence type="ECO:0000256" key="2">
    <source>
        <dbReference type="ARBA" id="ARBA00023125"/>
    </source>
</evidence>
<gene>
    <name evidence="5" type="ORF">MARIT_1913</name>
</gene>
<dbReference type="STRING" id="1349785.GCA_000509405_02868"/>
<evidence type="ECO:0000256" key="3">
    <source>
        <dbReference type="ARBA" id="ARBA00023163"/>
    </source>
</evidence>
<dbReference type="InterPro" id="IPR009057">
    <property type="entry name" value="Homeodomain-like_sf"/>
</dbReference>
<name>A0A2H1EBB9_9FLAO</name>
<keyword evidence="2" id="KW-0238">DNA-binding</keyword>
<dbReference type="Pfam" id="PF12833">
    <property type="entry name" value="HTH_18"/>
    <property type="match status" value="1"/>
</dbReference>
<evidence type="ECO:0000313" key="6">
    <source>
        <dbReference type="Proteomes" id="UP000231564"/>
    </source>
</evidence>
<dbReference type="GO" id="GO:0003700">
    <property type="term" value="F:DNA-binding transcription factor activity"/>
    <property type="evidence" value="ECO:0007669"/>
    <property type="project" value="InterPro"/>
</dbReference>
<dbReference type="PANTHER" id="PTHR43280:SF2">
    <property type="entry name" value="HTH-TYPE TRANSCRIPTIONAL REGULATOR EXSA"/>
    <property type="match status" value="1"/>
</dbReference>
<evidence type="ECO:0000256" key="1">
    <source>
        <dbReference type="ARBA" id="ARBA00023015"/>
    </source>
</evidence>
<organism evidence="5 6">
    <name type="scientific">Tenacibaculum maritimum NCIMB 2154</name>
    <dbReference type="NCBI Taxonomy" id="1349785"/>
    <lineage>
        <taxon>Bacteria</taxon>
        <taxon>Pseudomonadati</taxon>
        <taxon>Bacteroidota</taxon>
        <taxon>Flavobacteriia</taxon>
        <taxon>Flavobacteriales</taxon>
        <taxon>Flavobacteriaceae</taxon>
        <taxon>Tenacibaculum</taxon>
    </lineage>
</organism>
<sequence>MKNKMPIESFPEIYIQDFKQQHDLLIYDFKMTRNVIKSKVNLNMNMFSFLPAGRKQLHFANASISVDKKQSLLLKKGNWLWTELMDFDTTYFCKLFFFSEKKLIDFLNKYTNNASPSKEETPYFIIENDSYITSFLNSLSNITSLHSNLSASLLSIKFDEILLYLLNKYGTIFELYLHTLISREISSFKSIIEKNTYSNLKLEEIAFLCNMSLSTFKRRFISEYNEAPGKWLKNKRLQRAKKMLESGNLKPSDIYLEMGYNNLSNFSTAFKKKFGVSPKNIF</sequence>
<dbReference type="SUPFAM" id="SSF46689">
    <property type="entry name" value="Homeodomain-like"/>
    <property type="match status" value="2"/>
</dbReference>
<dbReference type="Proteomes" id="UP000231564">
    <property type="component" value="Chromosome MARIT"/>
</dbReference>
<proteinExistence type="predicted"/>
<dbReference type="Pfam" id="PF22200">
    <property type="entry name" value="ExsA_N"/>
    <property type="match status" value="1"/>
</dbReference>
<dbReference type="AlphaFoldDB" id="A0A2H1EBB9"/>
<keyword evidence="6" id="KW-1185">Reference proteome</keyword>
<reference evidence="5 6" key="1">
    <citation type="submission" date="2016-11" db="EMBL/GenBank/DDBJ databases">
        <authorList>
            <person name="Jaros S."/>
            <person name="Januszkiewicz K."/>
            <person name="Wedrychowicz H."/>
        </authorList>
    </citation>
    <scope>NUCLEOTIDE SEQUENCE [LARGE SCALE GENOMIC DNA]</scope>
    <source>
        <strain evidence="5">NCIMB 2154T</strain>
    </source>
</reference>
<dbReference type="InterPro" id="IPR018060">
    <property type="entry name" value="HTH_AraC"/>
</dbReference>
<dbReference type="KEGG" id="tmar:MARIT_1913"/>
<feature type="domain" description="HTH araC/xylS-type" evidence="4">
    <location>
        <begin position="186"/>
        <end position="282"/>
    </location>
</feature>
<dbReference type="GO" id="GO:0043565">
    <property type="term" value="F:sequence-specific DNA binding"/>
    <property type="evidence" value="ECO:0007669"/>
    <property type="project" value="InterPro"/>
</dbReference>
<accession>A0A2H1EBB9</accession>
<protein>
    <submittedName>
        <fullName evidence="5">Transcriptional regulator, AraC family protein</fullName>
    </submittedName>
</protein>
<evidence type="ECO:0000259" key="4">
    <source>
        <dbReference type="PROSITE" id="PS01124"/>
    </source>
</evidence>
<dbReference type="PANTHER" id="PTHR43280">
    <property type="entry name" value="ARAC-FAMILY TRANSCRIPTIONAL REGULATOR"/>
    <property type="match status" value="1"/>
</dbReference>
<dbReference type="InterPro" id="IPR054015">
    <property type="entry name" value="ExsA-like_N"/>
</dbReference>
<keyword evidence="3" id="KW-0804">Transcription</keyword>
<dbReference type="SMART" id="SM00342">
    <property type="entry name" value="HTH_ARAC"/>
    <property type="match status" value="1"/>
</dbReference>
<dbReference type="EMBL" id="LT634361">
    <property type="protein sequence ID" value="SFZ83143.1"/>
    <property type="molecule type" value="Genomic_DNA"/>
</dbReference>